<evidence type="ECO:0000256" key="5">
    <source>
        <dbReference type="ARBA" id="ARBA00023015"/>
    </source>
</evidence>
<sequence>MAPSKRSIVWEHFKKTSDKCVICQICKREFKYHGNTINLKEHLKRFHPAHITPVLNNEEELDLNLSARPSTSFSNNSNNIQQTEPSFPSAPKRCRQLKLYGSTEGNNLTDEVKNSDESLIKMIVTDYQPLSLVENSGFLEYSKKLQPLYKVPSRKTLTTKLLLNEYNKIVTILKKMLENVASLSITTDIWTSDNNIAYLTVTYHFIFDDRLYSPVLATREMHESHTGVNIANLLSDILNEWGIKDKIVTIVSDNGSNIKNAINVHLSKHHHPCVAHTLNLSINEAIMSNKDLLDVLKKCGTLVGHFKHSVFASEKLKELQTQMGLPVLKVIQDVSTRWNSSVHMLDRLVQIKTPLSAAMTFLPRAPDLLTALDWELITDCLPILKPFDVMTVELSGEIYPTLSSVIPLVRGLQHTLKSIITNTTAGNALQKIVIEVIVRRLGILERDKIVAKSTFLDLRFKKAGFGLIENANNTEKLLMEELSYILDNKHQEDTCSVPINSINVESNVLWKQFDTKVSQIRNALSTGITASLIIRQYLEMPYLNRKQSPLEFWKKNKNTFPELYMLQMKYLSVPVTSVPSERVFSKTGQITNDRRNRLHPKTWILLFF</sequence>
<keyword evidence="7" id="KW-0804">Transcription</keyword>
<comment type="caution">
    <text evidence="11">The sequence shown here is derived from an EMBL/GenBank/DDBJ whole genome shotgun (WGS) entry which is preliminary data.</text>
</comment>
<keyword evidence="5" id="KW-0805">Transcription regulation</keyword>
<keyword evidence="2" id="KW-0479">Metal-binding</keyword>
<dbReference type="GO" id="GO:0046983">
    <property type="term" value="F:protein dimerization activity"/>
    <property type="evidence" value="ECO:0007669"/>
    <property type="project" value="InterPro"/>
</dbReference>
<dbReference type="EMBL" id="VYZN01001910">
    <property type="protein sequence ID" value="KAE9521846.1"/>
    <property type="molecule type" value="Genomic_DNA"/>
</dbReference>
<dbReference type="InterPro" id="IPR003656">
    <property type="entry name" value="Znf_BED"/>
</dbReference>
<evidence type="ECO:0000256" key="4">
    <source>
        <dbReference type="ARBA" id="ARBA00022833"/>
    </source>
</evidence>
<dbReference type="PANTHER" id="PTHR46481">
    <property type="entry name" value="ZINC FINGER BED DOMAIN-CONTAINING PROTEIN 4"/>
    <property type="match status" value="1"/>
</dbReference>
<evidence type="ECO:0000256" key="1">
    <source>
        <dbReference type="ARBA" id="ARBA00004123"/>
    </source>
</evidence>
<gene>
    <name evidence="11" type="ORF">AGLY_017758</name>
</gene>
<evidence type="ECO:0000256" key="7">
    <source>
        <dbReference type="ARBA" id="ARBA00023163"/>
    </source>
</evidence>
<dbReference type="SUPFAM" id="SSF53098">
    <property type="entry name" value="Ribonuclease H-like"/>
    <property type="match status" value="1"/>
</dbReference>
<evidence type="ECO:0000256" key="9">
    <source>
        <dbReference type="PROSITE-ProRule" id="PRU00027"/>
    </source>
</evidence>
<name>A0A6G0STZ3_APHGL</name>
<dbReference type="SUPFAM" id="SSF57667">
    <property type="entry name" value="beta-beta-alpha zinc fingers"/>
    <property type="match status" value="1"/>
</dbReference>
<accession>A0A6G0STZ3</accession>
<dbReference type="PROSITE" id="PS50808">
    <property type="entry name" value="ZF_BED"/>
    <property type="match status" value="1"/>
</dbReference>
<evidence type="ECO:0000256" key="8">
    <source>
        <dbReference type="ARBA" id="ARBA00023242"/>
    </source>
</evidence>
<keyword evidence="3 9" id="KW-0863">Zinc-finger</keyword>
<comment type="subcellular location">
    <subcellularLocation>
        <location evidence="1">Nucleus</location>
    </subcellularLocation>
</comment>
<dbReference type="InterPro" id="IPR008906">
    <property type="entry name" value="HATC_C_dom"/>
</dbReference>
<protein>
    <recommendedName>
        <fullName evidence="10">BED-type domain-containing protein</fullName>
    </recommendedName>
</protein>
<dbReference type="Proteomes" id="UP000475862">
    <property type="component" value="Unassembled WGS sequence"/>
</dbReference>
<dbReference type="OrthoDB" id="1607513at2759"/>
<feature type="domain" description="BED-type" evidence="10">
    <location>
        <begin position="4"/>
        <end position="54"/>
    </location>
</feature>
<evidence type="ECO:0000259" key="10">
    <source>
        <dbReference type="PROSITE" id="PS50808"/>
    </source>
</evidence>
<organism evidence="11 12">
    <name type="scientific">Aphis glycines</name>
    <name type="common">Soybean aphid</name>
    <dbReference type="NCBI Taxonomy" id="307491"/>
    <lineage>
        <taxon>Eukaryota</taxon>
        <taxon>Metazoa</taxon>
        <taxon>Ecdysozoa</taxon>
        <taxon>Arthropoda</taxon>
        <taxon>Hexapoda</taxon>
        <taxon>Insecta</taxon>
        <taxon>Pterygota</taxon>
        <taxon>Neoptera</taxon>
        <taxon>Paraneoptera</taxon>
        <taxon>Hemiptera</taxon>
        <taxon>Sternorrhyncha</taxon>
        <taxon>Aphidomorpha</taxon>
        <taxon>Aphidoidea</taxon>
        <taxon>Aphididae</taxon>
        <taxon>Aphidini</taxon>
        <taxon>Aphis</taxon>
        <taxon>Aphis</taxon>
    </lineage>
</organism>
<dbReference type="AlphaFoldDB" id="A0A6G0STZ3"/>
<evidence type="ECO:0000256" key="2">
    <source>
        <dbReference type="ARBA" id="ARBA00022723"/>
    </source>
</evidence>
<dbReference type="GO" id="GO:0005634">
    <property type="term" value="C:nucleus"/>
    <property type="evidence" value="ECO:0007669"/>
    <property type="project" value="UniProtKB-SubCell"/>
</dbReference>
<evidence type="ECO:0000313" key="11">
    <source>
        <dbReference type="EMBL" id="KAE9521846.1"/>
    </source>
</evidence>
<dbReference type="GO" id="GO:0009791">
    <property type="term" value="P:post-embryonic development"/>
    <property type="evidence" value="ECO:0007669"/>
    <property type="project" value="UniProtKB-ARBA"/>
</dbReference>
<proteinExistence type="predicted"/>
<dbReference type="Pfam" id="PF05699">
    <property type="entry name" value="Dimer_Tnp_hAT"/>
    <property type="match status" value="1"/>
</dbReference>
<dbReference type="GO" id="GO:0003677">
    <property type="term" value="F:DNA binding"/>
    <property type="evidence" value="ECO:0007669"/>
    <property type="project" value="UniProtKB-KW"/>
</dbReference>
<evidence type="ECO:0000313" key="12">
    <source>
        <dbReference type="Proteomes" id="UP000475862"/>
    </source>
</evidence>
<keyword evidence="4" id="KW-0862">Zinc</keyword>
<dbReference type="InterPro" id="IPR012337">
    <property type="entry name" value="RNaseH-like_sf"/>
</dbReference>
<evidence type="ECO:0000256" key="6">
    <source>
        <dbReference type="ARBA" id="ARBA00023125"/>
    </source>
</evidence>
<dbReference type="InterPro" id="IPR036236">
    <property type="entry name" value="Znf_C2H2_sf"/>
</dbReference>
<dbReference type="PANTHER" id="PTHR46481:SF10">
    <property type="entry name" value="ZINC FINGER BED DOMAIN-CONTAINING PROTEIN 39"/>
    <property type="match status" value="1"/>
</dbReference>
<dbReference type="SMART" id="SM00614">
    <property type="entry name" value="ZnF_BED"/>
    <property type="match status" value="1"/>
</dbReference>
<evidence type="ECO:0000256" key="3">
    <source>
        <dbReference type="ARBA" id="ARBA00022771"/>
    </source>
</evidence>
<dbReference type="SUPFAM" id="SSF140996">
    <property type="entry name" value="Hermes dimerisation domain"/>
    <property type="match status" value="1"/>
</dbReference>
<keyword evidence="6" id="KW-0238">DNA-binding</keyword>
<dbReference type="GO" id="GO:0008270">
    <property type="term" value="F:zinc ion binding"/>
    <property type="evidence" value="ECO:0007669"/>
    <property type="project" value="UniProtKB-KW"/>
</dbReference>
<reference evidence="11 12" key="1">
    <citation type="submission" date="2019-08" db="EMBL/GenBank/DDBJ databases">
        <title>The genome of the soybean aphid Biotype 1, its phylome, world population structure and adaptation to the North American continent.</title>
        <authorList>
            <person name="Giordano R."/>
            <person name="Donthu R.K."/>
            <person name="Hernandez A.G."/>
            <person name="Wright C.L."/>
            <person name="Zimin A.V."/>
        </authorList>
    </citation>
    <scope>NUCLEOTIDE SEQUENCE [LARGE SCALE GENOMIC DNA]</scope>
    <source>
        <tissue evidence="11">Whole aphids</tissue>
    </source>
</reference>
<keyword evidence="12" id="KW-1185">Reference proteome</keyword>
<dbReference type="InterPro" id="IPR052035">
    <property type="entry name" value="ZnF_BED_domain_contain"/>
</dbReference>
<dbReference type="Pfam" id="PF02892">
    <property type="entry name" value="zf-BED"/>
    <property type="match status" value="1"/>
</dbReference>
<keyword evidence="8" id="KW-0539">Nucleus</keyword>